<comment type="caution">
    <text evidence="2">The sequence shown here is derived from an EMBL/GenBank/DDBJ whole genome shotgun (WGS) entry which is preliminary data.</text>
</comment>
<dbReference type="Proteomes" id="UP000316167">
    <property type="component" value="Unassembled WGS sequence"/>
</dbReference>
<reference evidence="2 3" key="1">
    <citation type="journal article" date="2015" name="Stand. Genomic Sci.">
        <title>Genomic Encyclopedia of Bacterial and Archaeal Type Strains, Phase III: the genomes of soil and plant-associated and newly described type strains.</title>
        <authorList>
            <person name="Whitman W.B."/>
            <person name="Woyke T."/>
            <person name="Klenk H.P."/>
            <person name="Zhou Y."/>
            <person name="Lilburn T.G."/>
            <person name="Beck B.J."/>
            <person name="De Vos P."/>
            <person name="Vandamme P."/>
            <person name="Eisen J.A."/>
            <person name="Garrity G."/>
            <person name="Hugenholtz P."/>
            <person name="Kyrpides N.C."/>
        </authorList>
    </citation>
    <scope>NUCLEOTIDE SEQUENCE [LARGE SCALE GENOMIC DNA]</scope>
    <source>
        <strain evidence="2 3">CGMCC 1.7271</strain>
    </source>
</reference>
<organism evidence="2 3">
    <name type="scientific">Lacibacter cauensis</name>
    <dbReference type="NCBI Taxonomy" id="510947"/>
    <lineage>
        <taxon>Bacteria</taxon>
        <taxon>Pseudomonadati</taxon>
        <taxon>Bacteroidota</taxon>
        <taxon>Chitinophagia</taxon>
        <taxon>Chitinophagales</taxon>
        <taxon>Chitinophagaceae</taxon>
        <taxon>Lacibacter</taxon>
    </lineage>
</organism>
<proteinExistence type="predicted"/>
<gene>
    <name evidence="2" type="ORF">IQ13_0624</name>
</gene>
<dbReference type="EMBL" id="VLLE01000002">
    <property type="protein sequence ID" value="TWI85462.1"/>
    <property type="molecule type" value="Genomic_DNA"/>
</dbReference>
<evidence type="ECO:0000259" key="1">
    <source>
        <dbReference type="Pfam" id="PF13460"/>
    </source>
</evidence>
<evidence type="ECO:0000313" key="3">
    <source>
        <dbReference type="Proteomes" id="UP000316167"/>
    </source>
</evidence>
<dbReference type="PANTHER" id="PTHR43355:SF2">
    <property type="entry name" value="FLAVIN REDUCTASE (NADPH)"/>
    <property type="match status" value="1"/>
</dbReference>
<dbReference type="OrthoDB" id="9785372at2"/>
<protein>
    <submittedName>
        <fullName evidence="2">Putative NADH-flavin reductase</fullName>
    </submittedName>
</protein>
<dbReference type="InterPro" id="IPR036291">
    <property type="entry name" value="NAD(P)-bd_dom_sf"/>
</dbReference>
<dbReference type="GO" id="GO:0016646">
    <property type="term" value="F:oxidoreductase activity, acting on the CH-NH group of donors, NAD or NADP as acceptor"/>
    <property type="evidence" value="ECO:0007669"/>
    <property type="project" value="TreeGrafter"/>
</dbReference>
<dbReference type="InterPro" id="IPR016040">
    <property type="entry name" value="NAD(P)-bd_dom"/>
</dbReference>
<sequence length="209" mass="22892">MNLIVFGATGQVGVQVVKQALWRGHAVKAYGRNVHQLADGNPKLQLIKGALFDEGDVYDAIKGCDAVISVIGGAFDGADKSRSLGMKNIVTQMKKAAVRRIVALGGMGILNFDEHSLLIDQKDYPQEYLPVGNEHRKAFEYLQASSLDWTFVCSPDIINDGPTGNYTTNKDYPPQPNLYRINAGDLAQFMLTELEENAYVQSRVGISAK</sequence>
<dbReference type="PANTHER" id="PTHR43355">
    <property type="entry name" value="FLAVIN REDUCTASE (NADPH)"/>
    <property type="match status" value="1"/>
</dbReference>
<feature type="domain" description="NAD(P)-binding" evidence="1">
    <location>
        <begin position="7"/>
        <end position="196"/>
    </location>
</feature>
<name>A0A562SW51_9BACT</name>
<accession>A0A562SW51</accession>
<keyword evidence="3" id="KW-1185">Reference proteome</keyword>
<dbReference type="RefSeq" id="WP_144884375.1">
    <property type="nucleotide sequence ID" value="NZ_VLLE01000002.1"/>
</dbReference>
<dbReference type="Pfam" id="PF13460">
    <property type="entry name" value="NAD_binding_10"/>
    <property type="match status" value="1"/>
</dbReference>
<dbReference type="CDD" id="cd05244">
    <property type="entry name" value="BVR-B_like_SDR_a"/>
    <property type="match status" value="1"/>
</dbReference>
<evidence type="ECO:0000313" key="2">
    <source>
        <dbReference type="EMBL" id="TWI85462.1"/>
    </source>
</evidence>
<dbReference type="InterPro" id="IPR051606">
    <property type="entry name" value="Polyketide_Oxido-like"/>
</dbReference>
<dbReference type="AlphaFoldDB" id="A0A562SW51"/>
<dbReference type="Gene3D" id="3.40.50.720">
    <property type="entry name" value="NAD(P)-binding Rossmann-like Domain"/>
    <property type="match status" value="1"/>
</dbReference>
<dbReference type="SUPFAM" id="SSF51735">
    <property type="entry name" value="NAD(P)-binding Rossmann-fold domains"/>
    <property type="match status" value="1"/>
</dbReference>